<name>A0A918A548_9ACTN</name>
<reference evidence="3" key="2">
    <citation type="submission" date="2020-09" db="EMBL/GenBank/DDBJ databases">
        <authorList>
            <person name="Sun Q."/>
            <person name="Zhou Y."/>
        </authorList>
    </citation>
    <scope>NUCLEOTIDE SEQUENCE</scope>
    <source>
        <strain evidence="3">CGMCC 4.7430</strain>
    </source>
</reference>
<gene>
    <name evidence="3" type="ORF">GCM10012278_30400</name>
</gene>
<accession>A0A918A548</accession>
<evidence type="ECO:0000313" key="3">
    <source>
        <dbReference type="EMBL" id="GGP06507.1"/>
    </source>
</evidence>
<dbReference type="Proteomes" id="UP000660745">
    <property type="component" value="Unassembled WGS sequence"/>
</dbReference>
<reference evidence="3" key="1">
    <citation type="journal article" date="2014" name="Int. J. Syst. Evol. Microbiol.">
        <title>Complete genome sequence of Corynebacterium casei LMG S-19264T (=DSM 44701T), isolated from a smear-ripened cheese.</title>
        <authorList>
            <consortium name="US DOE Joint Genome Institute (JGI-PGF)"/>
            <person name="Walter F."/>
            <person name="Albersmeier A."/>
            <person name="Kalinowski J."/>
            <person name="Ruckert C."/>
        </authorList>
    </citation>
    <scope>NUCLEOTIDE SEQUENCE</scope>
    <source>
        <strain evidence="3">CGMCC 4.7430</strain>
    </source>
</reference>
<feature type="coiled-coil region" evidence="1">
    <location>
        <begin position="50"/>
        <end position="105"/>
    </location>
</feature>
<evidence type="ECO:0000259" key="2">
    <source>
        <dbReference type="Pfam" id="PF26571"/>
    </source>
</evidence>
<dbReference type="RefSeq" id="WP_189139222.1">
    <property type="nucleotide sequence ID" value="NZ_BMNK01000004.1"/>
</dbReference>
<protein>
    <recommendedName>
        <fullName evidence="2">ARB-07466-like C-terminal domain-containing protein</fullName>
    </recommendedName>
</protein>
<keyword evidence="4" id="KW-1185">Reference proteome</keyword>
<dbReference type="InterPro" id="IPR058593">
    <property type="entry name" value="ARB_07466-like_C"/>
</dbReference>
<dbReference type="Pfam" id="PF26571">
    <property type="entry name" value="VldE"/>
    <property type="match status" value="1"/>
</dbReference>
<proteinExistence type="predicted"/>
<comment type="caution">
    <text evidence="3">The sequence shown here is derived from an EMBL/GenBank/DDBJ whole genome shotgun (WGS) entry which is preliminary data.</text>
</comment>
<dbReference type="EMBL" id="BMNK01000004">
    <property type="protein sequence ID" value="GGP06507.1"/>
    <property type="molecule type" value="Genomic_DNA"/>
</dbReference>
<keyword evidence="1" id="KW-0175">Coiled coil</keyword>
<sequence length="340" mass="38053">MAVASSADRRRGPLRARTTAAFKGLTAGLAVALLLVVPATAGHADPKPSVKRLEKELAELSKDSDKLIEDYYHGRREQQDAEKAEKAAREKLEAAQEVYDRESTQLRAMAVSEYIGGRPSPLTLIADSGEYTFTMSRLALSDFLISQQEARLSGFTRVRDEHRRAQQEAADLAEELDATVDDIDERRKKAKKLIEKIKDKIDQLHKAPGRRSDGTFVPQLPGGSDNITPRMRLVKTLIAQRFEVPYGIGCYRAIQDGGQHPLGRACDFMLSRGGTMPSGAEIERGEEIAKWAIKNAKRLGIMYIIYRQRIWHIRTGGWRVMTDRGGTTANHYDHPHISVY</sequence>
<feature type="domain" description="ARB-07466-like C-terminal" evidence="2">
    <location>
        <begin position="224"/>
        <end position="332"/>
    </location>
</feature>
<organism evidence="3 4">
    <name type="scientific">Nonomuraea glycinis</name>
    <dbReference type="NCBI Taxonomy" id="2047744"/>
    <lineage>
        <taxon>Bacteria</taxon>
        <taxon>Bacillati</taxon>
        <taxon>Actinomycetota</taxon>
        <taxon>Actinomycetes</taxon>
        <taxon>Streptosporangiales</taxon>
        <taxon>Streptosporangiaceae</taxon>
        <taxon>Nonomuraea</taxon>
    </lineage>
</organism>
<evidence type="ECO:0000256" key="1">
    <source>
        <dbReference type="SAM" id="Coils"/>
    </source>
</evidence>
<feature type="coiled-coil region" evidence="1">
    <location>
        <begin position="155"/>
        <end position="207"/>
    </location>
</feature>
<evidence type="ECO:0000313" key="4">
    <source>
        <dbReference type="Proteomes" id="UP000660745"/>
    </source>
</evidence>
<dbReference type="AlphaFoldDB" id="A0A918A548"/>